<evidence type="ECO:0000256" key="7">
    <source>
        <dbReference type="ARBA" id="ARBA00023065"/>
    </source>
</evidence>
<dbReference type="GO" id="GO:0015297">
    <property type="term" value="F:antiporter activity"/>
    <property type="evidence" value="ECO:0007669"/>
    <property type="project" value="UniProtKB-KW"/>
</dbReference>
<keyword evidence="8 9" id="KW-0472">Membrane</keyword>
<dbReference type="InterPro" id="IPR038770">
    <property type="entry name" value="Na+/solute_symporter_sf"/>
</dbReference>
<feature type="transmembrane region" description="Helical" evidence="9">
    <location>
        <begin position="6"/>
        <end position="22"/>
    </location>
</feature>
<evidence type="ECO:0000256" key="4">
    <source>
        <dbReference type="ARBA" id="ARBA00022475"/>
    </source>
</evidence>
<dbReference type="InterPro" id="IPR006153">
    <property type="entry name" value="Cation/H_exchanger_TM"/>
</dbReference>
<evidence type="ECO:0000256" key="8">
    <source>
        <dbReference type="ARBA" id="ARBA00023136"/>
    </source>
</evidence>
<feature type="transmembrane region" description="Helical" evidence="9">
    <location>
        <begin position="297"/>
        <end position="319"/>
    </location>
</feature>
<dbReference type="Gene3D" id="3.30.70.1450">
    <property type="entry name" value="Regulator of K+ conductance, C-terminal domain"/>
    <property type="match status" value="2"/>
</dbReference>
<keyword evidence="6 9" id="KW-1133">Transmembrane helix</keyword>
<evidence type="ECO:0000313" key="11">
    <source>
        <dbReference type="EMBL" id="EEA84331.1"/>
    </source>
</evidence>
<name>B6G1M3_PEPHT</name>
<keyword evidence="4" id="KW-1003">Cell membrane</keyword>
<dbReference type="SUPFAM" id="SSF116726">
    <property type="entry name" value="TrkA C-terminal domain-like"/>
    <property type="match status" value="2"/>
</dbReference>
<feature type="transmembrane region" description="Helical" evidence="9">
    <location>
        <begin position="83"/>
        <end position="105"/>
    </location>
</feature>
<organism evidence="11 12">
    <name type="scientific">Peptacetobacter hiranonis (strain DSM 13275 / JCM 10541 / KCTC 15199 / TO-931)</name>
    <name type="common">Clostridium hiranonis</name>
    <dbReference type="NCBI Taxonomy" id="500633"/>
    <lineage>
        <taxon>Bacteria</taxon>
        <taxon>Bacillati</taxon>
        <taxon>Bacillota</taxon>
        <taxon>Clostridia</taxon>
        <taxon>Peptostreptococcales</taxon>
        <taxon>Peptostreptococcaceae</taxon>
        <taxon>Peptacetobacter</taxon>
    </lineage>
</organism>
<feature type="transmembrane region" description="Helical" evidence="9">
    <location>
        <begin position="184"/>
        <end position="205"/>
    </location>
</feature>
<accession>B6G1M3</accession>
<reference evidence="11 12" key="1">
    <citation type="submission" date="2008-09" db="EMBL/GenBank/DDBJ databases">
        <authorList>
            <person name="Fulton L."/>
            <person name="Clifton S."/>
            <person name="Fulton B."/>
            <person name="Xu J."/>
            <person name="Minx P."/>
            <person name="Pepin K.H."/>
            <person name="Johnson M."/>
            <person name="Thiruvilangam P."/>
            <person name="Bhonagiri V."/>
            <person name="Nash W.E."/>
            <person name="Mardis E.R."/>
            <person name="Wilson R.K."/>
        </authorList>
    </citation>
    <scope>NUCLEOTIDE SEQUENCE [LARGE SCALE GENOMIC DNA]</scope>
    <source>
        <strain evidence="11 12">DSM 13275</strain>
    </source>
</reference>
<dbReference type="NCBIfam" id="NF003716">
    <property type="entry name" value="PRK05326.1-3"/>
    <property type="match status" value="1"/>
</dbReference>
<feature type="transmembrane region" description="Helical" evidence="9">
    <location>
        <begin position="117"/>
        <end position="136"/>
    </location>
</feature>
<evidence type="ECO:0000256" key="3">
    <source>
        <dbReference type="ARBA" id="ARBA00022449"/>
    </source>
</evidence>
<dbReference type="Proteomes" id="UP000003178">
    <property type="component" value="Unassembled WGS sequence"/>
</dbReference>
<dbReference type="GO" id="GO:0005886">
    <property type="term" value="C:plasma membrane"/>
    <property type="evidence" value="ECO:0007669"/>
    <property type="project" value="UniProtKB-SubCell"/>
</dbReference>
<feature type="transmembrane region" description="Helical" evidence="9">
    <location>
        <begin position="357"/>
        <end position="379"/>
    </location>
</feature>
<dbReference type="InterPro" id="IPR006037">
    <property type="entry name" value="RCK_C"/>
</dbReference>
<feature type="transmembrane region" description="Helical" evidence="9">
    <location>
        <begin position="217"/>
        <end position="235"/>
    </location>
</feature>
<evidence type="ECO:0000256" key="2">
    <source>
        <dbReference type="ARBA" id="ARBA00022448"/>
    </source>
</evidence>
<comment type="caution">
    <text evidence="11">The sequence shown here is derived from an EMBL/GenBank/DDBJ whole genome shotgun (WGS) entry which is preliminary data.</text>
</comment>
<dbReference type="Pfam" id="PF00999">
    <property type="entry name" value="Na_H_Exchanger"/>
    <property type="match status" value="1"/>
</dbReference>
<dbReference type="HOGENOM" id="CLU_005912_9_1_9"/>
<dbReference type="GO" id="GO:1902600">
    <property type="term" value="P:proton transmembrane transport"/>
    <property type="evidence" value="ECO:0007669"/>
    <property type="project" value="InterPro"/>
</dbReference>
<dbReference type="eggNOG" id="COG3263">
    <property type="taxonomic scope" value="Bacteria"/>
</dbReference>
<dbReference type="AlphaFoldDB" id="B6G1M3"/>
<keyword evidence="5 9" id="KW-0812">Transmembrane</keyword>
<feature type="domain" description="RCK C-terminal" evidence="10">
    <location>
        <begin position="394"/>
        <end position="459"/>
    </location>
</feature>
<dbReference type="PROSITE" id="PS51202">
    <property type="entry name" value="RCK_C"/>
    <property type="match status" value="2"/>
</dbReference>
<keyword evidence="3" id="KW-0050">Antiport</keyword>
<feature type="transmembrane region" description="Helical" evidence="9">
    <location>
        <begin position="29"/>
        <end position="46"/>
    </location>
</feature>
<dbReference type="GO" id="GO:0006813">
    <property type="term" value="P:potassium ion transport"/>
    <property type="evidence" value="ECO:0007669"/>
    <property type="project" value="InterPro"/>
</dbReference>
<dbReference type="RefSeq" id="WP_006440892.1">
    <property type="nucleotide sequence ID" value="NZ_DS995359.1"/>
</dbReference>
<dbReference type="Gene3D" id="1.20.1530.20">
    <property type="match status" value="1"/>
</dbReference>
<feature type="transmembrane region" description="Helical" evidence="9">
    <location>
        <begin position="52"/>
        <end position="71"/>
    </location>
</feature>
<evidence type="ECO:0000256" key="9">
    <source>
        <dbReference type="SAM" id="Phobius"/>
    </source>
</evidence>
<dbReference type="PANTHER" id="PTHR32507">
    <property type="entry name" value="NA(+)/H(+) ANTIPORTER 1"/>
    <property type="match status" value="1"/>
</dbReference>
<feature type="transmembrane region" description="Helical" evidence="9">
    <location>
        <begin position="264"/>
        <end position="285"/>
    </location>
</feature>
<gene>
    <name evidence="11" type="ORF">CLOHIR_02030</name>
</gene>
<dbReference type="PANTHER" id="PTHR32507:SF7">
    <property type="entry name" value="K(+)_H(+) ANTIPORTER NHAP2"/>
    <property type="match status" value="1"/>
</dbReference>
<protein>
    <submittedName>
        <fullName evidence="11">Potassium/proton antiporter</fullName>
    </submittedName>
</protein>
<dbReference type="OrthoDB" id="9810759at2"/>
<keyword evidence="2" id="KW-0813">Transport</keyword>
<evidence type="ECO:0000256" key="5">
    <source>
        <dbReference type="ARBA" id="ARBA00022692"/>
    </source>
</evidence>
<dbReference type="GO" id="GO:0008324">
    <property type="term" value="F:monoatomic cation transmembrane transporter activity"/>
    <property type="evidence" value="ECO:0007669"/>
    <property type="project" value="InterPro"/>
</dbReference>
<evidence type="ECO:0000256" key="1">
    <source>
        <dbReference type="ARBA" id="ARBA00004651"/>
    </source>
</evidence>
<keyword evidence="7" id="KW-0406">Ion transport</keyword>
<comment type="subcellular location">
    <subcellularLocation>
        <location evidence="1">Cell membrane</location>
        <topology evidence="1">Multi-pass membrane protein</topology>
    </subcellularLocation>
</comment>
<keyword evidence="12" id="KW-1185">Reference proteome</keyword>
<dbReference type="NCBIfam" id="NF003715">
    <property type="entry name" value="PRK05326.1-2"/>
    <property type="match status" value="1"/>
</dbReference>
<evidence type="ECO:0000259" key="10">
    <source>
        <dbReference type="PROSITE" id="PS51202"/>
    </source>
</evidence>
<feature type="transmembrane region" description="Helical" evidence="9">
    <location>
        <begin position="326"/>
        <end position="351"/>
    </location>
</feature>
<sequence>MEKAVLLVSVIIIIRILLNDFLEKIPVPSLIIFILLGMCLGENGIFKISFDNYSFVNIICSVSLIFIMFYGGFGTNLKAAKPVVAQSVLLSTVGVAGTAGAVGLFSHFVLHLPWLESILIGSVISSTDAASVFNILRYRNLALKNNTDSLLEIESGSNDPISYMLTTSLIAIMLGQDISVPALLIQQMLFGVLFGVLVAKLSIYLFKTSLFKSQESVTIFLFAVMLLSFSLPYTLNGNGYLSVYLCGIILGNSTLIHKKYLVHFFDVSTDVAQVIIFFLLGLLVTPVDLPRVMIPSLMIMLFLTLVARPLVSSVLLVPFKSSPKQIALVSWSGLRGVASIVFAISVVLSGVETKYNLFNLVFCIVILSISIQGTLLPWVANKLSMIDKNADVRKTFNDYQEDSDISFIKIHLDKNHPWKNLEISKLGLPRDLLIAMIVRNHTPIVPKGDTVLEVGDLLVFAARSFEDRKHLSLREIVIDRKSKWVNTPLHQITTENPYLIILIKRNLENIIPTGDTKLLPGDILIMATAEE</sequence>
<dbReference type="EMBL" id="ABWP01000075">
    <property type="protein sequence ID" value="EEA84331.1"/>
    <property type="molecule type" value="Genomic_DNA"/>
</dbReference>
<proteinExistence type="predicted"/>
<evidence type="ECO:0000313" key="12">
    <source>
        <dbReference type="Proteomes" id="UP000003178"/>
    </source>
</evidence>
<feature type="domain" description="RCK C-terminal" evidence="10">
    <location>
        <begin position="460"/>
        <end position="531"/>
    </location>
</feature>
<dbReference type="InterPro" id="IPR036721">
    <property type="entry name" value="RCK_C_sf"/>
</dbReference>
<dbReference type="Pfam" id="PF02080">
    <property type="entry name" value="TrkA_C"/>
    <property type="match status" value="2"/>
</dbReference>
<evidence type="ECO:0000256" key="6">
    <source>
        <dbReference type="ARBA" id="ARBA00022989"/>
    </source>
</evidence>
<reference evidence="11 12" key="2">
    <citation type="submission" date="2008-10" db="EMBL/GenBank/DDBJ databases">
        <title>Draft genome sequence of Clostridium hiranonis (DSM 13275).</title>
        <authorList>
            <person name="Sudarsanam P."/>
            <person name="Ley R."/>
            <person name="Guruge J."/>
            <person name="Turnbaugh P.J."/>
            <person name="Mahowald M."/>
            <person name="Liep D."/>
            <person name="Gordon J."/>
        </authorList>
    </citation>
    <scope>NUCLEOTIDE SEQUENCE [LARGE SCALE GENOMIC DNA]</scope>
    <source>
        <strain evidence="11 12">DSM 13275</strain>
    </source>
</reference>